<feature type="coiled-coil region" evidence="1">
    <location>
        <begin position="97"/>
        <end position="131"/>
    </location>
</feature>
<keyword evidence="2" id="KW-0732">Signal</keyword>
<dbReference type="EMBL" id="JBEPSH010000015">
    <property type="protein sequence ID" value="MET4580239.1"/>
    <property type="molecule type" value="Genomic_DNA"/>
</dbReference>
<evidence type="ECO:0008006" key="5">
    <source>
        <dbReference type="Google" id="ProtNLM"/>
    </source>
</evidence>
<evidence type="ECO:0000256" key="1">
    <source>
        <dbReference type="SAM" id="Coils"/>
    </source>
</evidence>
<evidence type="ECO:0000313" key="3">
    <source>
        <dbReference type="EMBL" id="MET4580239.1"/>
    </source>
</evidence>
<feature type="chain" id="PRO_5046868741" description="Lipoprotein" evidence="2">
    <location>
        <begin position="19"/>
        <end position="135"/>
    </location>
</feature>
<sequence>MKLQYLSALVLMSGLLGACGTPHHELVASQKAVDAEAARTLVAGAPPDDGLGPWLEGHRTRISAAREAVATKFADAEKLCWQRFTVNDCIRGATDERRSTLDKLRQEELALNDLERRRRAENRLRNLEQKQRDGS</sequence>
<feature type="signal peptide" evidence="2">
    <location>
        <begin position="1"/>
        <end position="18"/>
    </location>
</feature>
<gene>
    <name evidence="3" type="ORF">ABIE13_005379</name>
</gene>
<comment type="caution">
    <text evidence="3">The sequence shown here is derived from an EMBL/GenBank/DDBJ whole genome shotgun (WGS) entry which is preliminary data.</text>
</comment>
<evidence type="ECO:0000256" key="2">
    <source>
        <dbReference type="SAM" id="SignalP"/>
    </source>
</evidence>
<accession>A0ABV2QGS3</accession>
<dbReference type="PROSITE" id="PS51257">
    <property type="entry name" value="PROKAR_LIPOPROTEIN"/>
    <property type="match status" value="1"/>
</dbReference>
<dbReference type="RefSeq" id="WP_354449011.1">
    <property type="nucleotide sequence ID" value="NZ_JBEPSH010000015.1"/>
</dbReference>
<protein>
    <recommendedName>
        <fullName evidence="5">Lipoprotein</fullName>
    </recommendedName>
</protein>
<name>A0ABV2QGS3_9BURK</name>
<proteinExistence type="predicted"/>
<keyword evidence="1" id="KW-0175">Coiled coil</keyword>
<evidence type="ECO:0000313" key="4">
    <source>
        <dbReference type="Proteomes" id="UP001549320"/>
    </source>
</evidence>
<reference evidence="3 4" key="1">
    <citation type="submission" date="2024-06" db="EMBL/GenBank/DDBJ databases">
        <title>Sorghum-associated microbial communities from plants grown in Nebraska, USA.</title>
        <authorList>
            <person name="Schachtman D."/>
        </authorList>
    </citation>
    <scope>NUCLEOTIDE SEQUENCE [LARGE SCALE GENOMIC DNA]</scope>
    <source>
        <strain evidence="3 4">2709</strain>
    </source>
</reference>
<keyword evidence="4" id="KW-1185">Reference proteome</keyword>
<organism evidence="3 4">
    <name type="scientific">Ottowia thiooxydans</name>
    <dbReference type="NCBI Taxonomy" id="219182"/>
    <lineage>
        <taxon>Bacteria</taxon>
        <taxon>Pseudomonadati</taxon>
        <taxon>Pseudomonadota</taxon>
        <taxon>Betaproteobacteria</taxon>
        <taxon>Burkholderiales</taxon>
        <taxon>Comamonadaceae</taxon>
        <taxon>Ottowia</taxon>
    </lineage>
</organism>
<dbReference type="Proteomes" id="UP001549320">
    <property type="component" value="Unassembled WGS sequence"/>
</dbReference>